<dbReference type="EMBL" id="JACAZF010000002">
    <property type="protein sequence ID" value="KAF7312034.1"/>
    <property type="molecule type" value="Genomic_DNA"/>
</dbReference>
<sequence length="166" mass="17936">MLSPPSSRGSSPSPSLFLGSDYSYNPRGSFSSIASSADTPLSTPRPLHAPPLVAKAHSWEGAQLTRRRPGKLVKAKRSFHKPEGGNASLVRRKYSVPSVIVTKTDDSEQKDQTRFLHPGVLTTQTYIFVLGLNPDGSEQHGPPTELVMWTCCGEEECAIGCALLIC</sequence>
<accession>A0A8H6T761</accession>
<evidence type="ECO:0000313" key="3">
    <source>
        <dbReference type="Proteomes" id="UP000636479"/>
    </source>
</evidence>
<gene>
    <name evidence="2" type="ORF">MIND_00215500</name>
</gene>
<proteinExistence type="predicted"/>
<dbReference type="AlphaFoldDB" id="A0A8H6T761"/>
<protein>
    <submittedName>
        <fullName evidence="2">Uncharacterized protein</fullName>
    </submittedName>
</protein>
<dbReference type="GeneID" id="59341563"/>
<dbReference type="RefSeq" id="XP_037224142.1">
    <property type="nucleotide sequence ID" value="XM_037359047.1"/>
</dbReference>
<comment type="caution">
    <text evidence="2">The sequence shown here is derived from an EMBL/GenBank/DDBJ whole genome shotgun (WGS) entry which is preliminary data.</text>
</comment>
<organism evidence="2 3">
    <name type="scientific">Mycena indigotica</name>
    <dbReference type="NCBI Taxonomy" id="2126181"/>
    <lineage>
        <taxon>Eukaryota</taxon>
        <taxon>Fungi</taxon>
        <taxon>Dikarya</taxon>
        <taxon>Basidiomycota</taxon>
        <taxon>Agaricomycotina</taxon>
        <taxon>Agaricomycetes</taxon>
        <taxon>Agaricomycetidae</taxon>
        <taxon>Agaricales</taxon>
        <taxon>Marasmiineae</taxon>
        <taxon>Mycenaceae</taxon>
        <taxon>Mycena</taxon>
    </lineage>
</organism>
<feature type="compositionally biased region" description="Basic residues" evidence="1">
    <location>
        <begin position="65"/>
        <end position="79"/>
    </location>
</feature>
<evidence type="ECO:0000313" key="2">
    <source>
        <dbReference type="EMBL" id="KAF7312034.1"/>
    </source>
</evidence>
<name>A0A8H6T761_9AGAR</name>
<feature type="region of interest" description="Disordered" evidence="1">
    <location>
        <begin position="58"/>
        <end position="85"/>
    </location>
</feature>
<evidence type="ECO:0000256" key="1">
    <source>
        <dbReference type="SAM" id="MobiDB-lite"/>
    </source>
</evidence>
<dbReference type="OrthoDB" id="10596100at2759"/>
<reference evidence="2" key="1">
    <citation type="submission" date="2020-05" db="EMBL/GenBank/DDBJ databases">
        <title>Mycena genomes resolve the evolution of fungal bioluminescence.</title>
        <authorList>
            <person name="Tsai I.J."/>
        </authorList>
    </citation>
    <scope>NUCLEOTIDE SEQUENCE</scope>
    <source>
        <strain evidence="2">171206Taipei</strain>
    </source>
</reference>
<dbReference type="Proteomes" id="UP000636479">
    <property type="component" value="Unassembled WGS sequence"/>
</dbReference>
<keyword evidence="3" id="KW-1185">Reference proteome</keyword>